<keyword evidence="3" id="KW-1185">Reference proteome</keyword>
<dbReference type="SUPFAM" id="SSF51735">
    <property type="entry name" value="NAD(P)-binding Rossmann-fold domains"/>
    <property type="match status" value="1"/>
</dbReference>
<reference evidence="2 3" key="1">
    <citation type="submission" date="2018-06" db="EMBL/GenBank/DDBJ databases">
        <title>Whole genome sequencing of Candida tropicalis (genome annotated by CSBL at Korea University).</title>
        <authorList>
            <person name="Ahn J."/>
        </authorList>
    </citation>
    <scope>NUCLEOTIDE SEQUENCE [LARGE SCALE GENOMIC DNA]</scope>
    <source>
        <strain evidence="2 3">ATCC 20962</strain>
    </source>
</reference>
<protein>
    <submittedName>
        <fullName evidence="2">Uncharacterized protein</fullName>
    </submittedName>
</protein>
<dbReference type="GO" id="GO:0016491">
    <property type="term" value="F:oxidoreductase activity"/>
    <property type="evidence" value="ECO:0007669"/>
    <property type="project" value="UniProtKB-KW"/>
</dbReference>
<name>A0A367Y1G7_9ASCO</name>
<evidence type="ECO:0000313" key="2">
    <source>
        <dbReference type="EMBL" id="RCK58882.1"/>
    </source>
</evidence>
<dbReference type="PANTHER" id="PTHR43157">
    <property type="entry name" value="PHOSPHATIDYLINOSITOL-GLYCAN BIOSYNTHESIS CLASS F PROTEIN-RELATED"/>
    <property type="match status" value="1"/>
</dbReference>
<organism evidence="2 3">
    <name type="scientific">Candida viswanathii</name>
    <dbReference type="NCBI Taxonomy" id="5486"/>
    <lineage>
        <taxon>Eukaryota</taxon>
        <taxon>Fungi</taxon>
        <taxon>Dikarya</taxon>
        <taxon>Ascomycota</taxon>
        <taxon>Saccharomycotina</taxon>
        <taxon>Pichiomycetes</taxon>
        <taxon>Debaryomycetaceae</taxon>
        <taxon>Candida/Lodderomyces clade</taxon>
        <taxon>Candida</taxon>
    </lineage>
</organism>
<dbReference type="AlphaFoldDB" id="A0A367Y1G7"/>
<gene>
    <name evidence="2" type="ORF">Cantr_07294</name>
</gene>
<dbReference type="STRING" id="5486.A0A367Y1G7"/>
<evidence type="ECO:0000256" key="1">
    <source>
        <dbReference type="ARBA" id="ARBA00023002"/>
    </source>
</evidence>
<sequence>MASLLHGGFERLESIKPAVKIPQPGNRLDIIFHNAGVMECPEDKKTKQGYQMELGTNCLGPQLLQNLLDPIFLKTAEKTPRAIQNRLGEFECSYVCSIGRVHLSDPEFKESPVSLKTKYAQSKAINLIQARQWNFNHPDPKPLVSPCVLDT</sequence>
<dbReference type="Proteomes" id="UP000253472">
    <property type="component" value="Unassembled WGS sequence"/>
</dbReference>
<proteinExistence type="predicted"/>
<keyword evidence="1" id="KW-0560">Oxidoreductase</keyword>
<dbReference type="EMBL" id="QLNQ01000027">
    <property type="protein sequence ID" value="RCK58882.1"/>
    <property type="molecule type" value="Genomic_DNA"/>
</dbReference>
<comment type="caution">
    <text evidence="2">The sequence shown here is derived from an EMBL/GenBank/DDBJ whole genome shotgun (WGS) entry which is preliminary data.</text>
</comment>
<dbReference type="PANTHER" id="PTHR43157:SF31">
    <property type="entry name" value="PHOSPHATIDYLINOSITOL-GLYCAN BIOSYNTHESIS CLASS F PROTEIN"/>
    <property type="match status" value="1"/>
</dbReference>
<dbReference type="InterPro" id="IPR036291">
    <property type="entry name" value="NAD(P)-bd_dom_sf"/>
</dbReference>
<dbReference type="OrthoDB" id="191139at2759"/>
<evidence type="ECO:0000313" key="3">
    <source>
        <dbReference type="Proteomes" id="UP000253472"/>
    </source>
</evidence>
<accession>A0A367Y1G7</accession>
<dbReference type="Gene3D" id="3.40.50.720">
    <property type="entry name" value="NAD(P)-binding Rossmann-like Domain"/>
    <property type="match status" value="1"/>
</dbReference>